<evidence type="ECO:0000313" key="2">
    <source>
        <dbReference type="Proteomes" id="UP000249417"/>
    </source>
</evidence>
<accession>A0A2W5MWX7</accession>
<proteinExistence type="predicted"/>
<evidence type="ECO:0008006" key="3">
    <source>
        <dbReference type="Google" id="ProtNLM"/>
    </source>
</evidence>
<dbReference type="EMBL" id="QFQB01000041">
    <property type="protein sequence ID" value="PZQ45696.1"/>
    <property type="molecule type" value="Genomic_DNA"/>
</dbReference>
<evidence type="ECO:0000313" key="1">
    <source>
        <dbReference type="EMBL" id="PZQ45696.1"/>
    </source>
</evidence>
<dbReference type="InterPro" id="IPR019285">
    <property type="entry name" value="DUF2336"/>
</dbReference>
<comment type="caution">
    <text evidence="1">The sequence shown here is derived from an EMBL/GenBank/DDBJ whole genome shotgun (WGS) entry which is preliminary data.</text>
</comment>
<sequence>MDVTTMAFEAFEKSPEVAPLLVRLYDTHNLYALAKDKDSEDACHELTTVMTDLMTVELTAKENELITDVLLGLMKQAQKDLKMALSERLSAMENVPLRMVLSIANDEIDIAEPVLLRSPVLQDLDLVYILQAQGVTHGRAIAQREGLSASLINMLADTKDFKIAVTLAENDGINLTEHAYEIFSDMAKGQDKLARPLLTREDLPQDIAGKLYEFVSDELKKNLSARFGIGAKPVLAMLDDIALEVATPNYHRSETDDLLAAAHTQQKRGELKFAGIVATLRRGQLSTFVAQFAVYCGLPMDTVKAMMRQETGKGLALACRAKDIPKADFVSLFLLTDRFRSATKRVVSHKELTRIMTMYDEINPEDARKILANSRN</sequence>
<reference evidence="1 2" key="1">
    <citation type="submission" date="2017-08" db="EMBL/GenBank/DDBJ databases">
        <title>Infants hospitalized years apart are colonized by the same room-sourced microbial strains.</title>
        <authorList>
            <person name="Brooks B."/>
            <person name="Olm M.R."/>
            <person name="Firek B.A."/>
            <person name="Baker R."/>
            <person name="Thomas B.C."/>
            <person name="Morowitz M.J."/>
            <person name="Banfield J.F."/>
        </authorList>
    </citation>
    <scope>NUCLEOTIDE SEQUENCE [LARGE SCALE GENOMIC DNA]</scope>
    <source>
        <strain evidence="1">S2_005_002_R2_29</strain>
    </source>
</reference>
<protein>
    <recommendedName>
        <fullName evidence="3">DUF2336 domain-containing protein</fullName>
    </recommendedName>
</protein>
<dbReference type="Proteomes" id="UP000249417">
    <property type="component" value="Unassembled WGS sequence"/>
</dbReference>
<organism evidence="1 2">
    <name type="scientific">Micavibrio aeruginosavorus</name>
    <dbReference type="NCBI Taxonomy" id="349221"/>
    <lineage>
        <taxon>Bacteria</taxon>
        <taxon>Pseudomonadati</taxon>
        <taxon>Bdellovibrionota</taxon>
        <taxon>Bdellovibrionia</taxon>
        <taxon>Bdellovibrionales</taxon>
        <taxon>Pseudobdellovibrionaceae</taxon>
        <taxon>Micavibrio</taxon>
    </lineage>
</organism>
<dbReference type="Pfam" id="PF10098">
    <property type="entry name" value="DUF2336"/>
    <property type="match status" value="1"/>
</dbReference>
<gene>
    <name evidence="1" type="ORF">DI551_06715</name>
</gene>
<dbReference type="AlphaFoldDB" id="A0A2W5MWX7"/>
<name>A0A2W5MWX7_9BACT</name>